<protein>
    <submittedName>
        <fullName evidence="2">Uncharacterized protein</fullName>
    </submittedName>
</protein>
<dbReference type="AlphaFoldDB" id="A0A8S9NIG3"/>
<feature type="region of interest" description="Disordered" evidence="1">
    <location>
        <begin position="1"/>
        <end position="45"/>
    </location>
</feature>
<evidence type="ECO:0000313" key="3">
    <source>
        <dbReference type="Proteomes" id="UP000712600"/>
    </source>
</evidence>
<feature type="compositionally biased region" description="Basic and acidic residues" evidence="1">
    <location>
        <begin position="8"/>
        <end position="18"/>
    </location>
</feature>
<dbReference type="EMBL" id="QGKX02001621">
    <property type="protein sequence ID" value="KAF3504450.1"/>
    <property type="molecule type" value="Genomic_DNA"/>
</dbReference>
<organism evidence="2 3">
    <name type="scientific">Brassica cretica</name>
    <name type="common">Mustard</name>
    <dbReference type="NCBI Taxonomy" id="69181"/>
    <lineage>
        <taxon>Eukaryota</taxon>
        <taxon>Viridiplantae</taxon>
        <taxon>Streptophyta</taxon>
        <taxon>Embryophyta</taxon>
        <taxon>Tracheophyta</taxon>
        <taxon>Spermatophyta</taxon>
        <taxon>Magnoliopsida</taxon>
        <taxon>eudicotyledons</taxon>
        <taxon>Gunneridae</taxon>
        <taxon>Pentapetalae</taxon>
        <taxon>rosids</taxon>
        <taxon>malvids</taxon>
        <taxon>Brassicales</taxon>
        <taxon>Brassicaceae</taxon>
        <taxon>Brassiceae</taxon>
        <taxon>Brassica</taxon>
    </lineage>
</organism>
<dbReference type="Proteomes" id="UP000712600">
    <property type="component" value="Unassembled WGS sequence"/>
</dbReference>
<reference evidence="2" key="1">
    <citation type="submission" date="2019-12" db="EMBL/GenBank/DDBJ databases">
        <title>Genome sequencing and annotation of Brassica cretica.</title>
        <authorList>
            <person name="Studholme D.J."/>
            <person name="Sarris P."/>
        </authorList>
    </citation>
    <scope>NUCLEOTIDE SEQUENCE</scope>
    <source>
        <strain evidence="2">PFS-109/04</strain>
        <tissue evidence="2">Leaf</tissue>
    </source>
</reference>
<accession>A0A8S9NIG3</accession>
<proteinExistence type="predicted"/>
<feature type="region of interest" description="Disordered" evidence="1">
    <location>
        <begin position="177"/>
        <end position="204"/>
    </location>
</feature>
<evidence type="ECO:0000256" key="1">
    <source>
        <dbReference type="SAM" id="MobiDB-lite"/>
    </source>
</evidence>
<sequence length="270" mass="29041">MSIYNKGTHQDGQQHQEHEEEVESSNANRDGDPQEAVADGTARETTAASNKDLLEAMKVMGDQVAVMAQLFTPLVNYSVGQATPVRLSFVRARSLRSCQTSVRARSLCSDRALGRARSLRSDRASVRARLATEPYIDSVVTDFDPNTGQTSQAAADGANLSGLRTDPVATNLKDEHEEEVESSNANRDGDQQEAVADGTSRETTAASNKDLLEAMKVMGDQVAVMAQLFTPLVNSSVGQATPVKKQSIDVHPVPSIDVETRNARLGSSQL</sequence>
<evidence type="ECO:0000313" key="2">
    <source>
        <dbReference type="EMBL" id="KAF3504450.1"/>
    </source>
</evidence>
<comment type="caution">
    <text evidence="2">The sequence shown here is derived from an EMBL/GenBank/DDBJ whole genome shotgun (WGS) entry which is preliminary data.</text>
</comment>
<gene>
    <name evidence="2" type="ORF">F2Q69_00043062</name>
</gene>
<name>A0A8S9NIG3_BRACR</name>